<dbReference type="Proteomes" id="UP000535182">
    <property type="component" value="Unassembled WGS sequence"/>
</dbReference>
<dbReference type="InterPro" id="IPR019587">
    <property type="entry name" value="Polyketide_cyclase/dehydratase"/>
</dbReference>
<comment type="caution">
    <text evidence="1">The sequence shown here is derived from an EMBL/GenBank/DDBJ whole genome shotgun (WGS) entry which is preliminary data.</text>
</comment>
<gene>
    <name evidence="1" type="ORF">HDF14_000512</name>
</gene>
<evidence type="ECO:0000313" key="2">
    <source>
        <dbReference type="Proteomes" id="UP000535182"/>
    </source>
</evidence>
<dbReference type="InterPro" id="IPR023393">
    <property type="entry name" value="START-like_dom_sf"/>
</dbReference>
<dbReference type="AlphaFoldDB" id="A0A9X0U242"/>
<organism evidence="1 2">
    <name type="scientific">Tunturiibacter gelidiferens</name>
    <dbReference type="NCBI Taxonomy" id="3069689"/>
    <lineage>
        <taxon>Bacteria</taxon>
        <taxon>Pseudomonadati</taxon>
        <taxon>Acidobacteriota</taxon>
        <taxon>Terriglobia</taxon>
        <taxon>Terriglobales</taxon>
        <taxon>Acidobacteriaceae</taxon>
        <taxon>Tunturiibacter</taxon>
    </lineage>
</organism>
<proteinExistence type="predicted"/>
<reference evidence="1 2" key="1">
    <citation type="submission" date="2020-08" db="EMBL/GenBank/DDBJ databases">
        <title>Genomic Encyclopedia of Type Strains, Phase IV (KMG-V): Genome sequencing to study the core and pangenomes of soil and plant-associated prokaryotes.</title>
        <authorList>
            <person name="Whitman W."/>
        </authorList>
    </citation>
    <scope>NUCLEOTIDE SEQUENCE [LARGE SCALE GENOMIC DNA]</scope>
    <source>
        <strain evidence="1 2">X5P2</strain>
    </source>
</reference>
<name>A0A9X0U242_9BACT</name>
<dbReference type="RefSeq" id="WP_183973179.1">
    <property type="nucleotide sequence ID" value="NZ_JACHEB010000001.1"/>
</dbReference>
<protein>
    <submittedName>
        <fullName evidence="1">Uncharacterized protein YndB with AHSA1/START domain</fullName>
    </submittedName>
</protein>
<keyword evidence="2" id="KW-1185">Reference proteome</keyword>
<dbReference type="Gene3D" id="3.30.530.20">
    <property type="match status" value="1"/>
</dbReference>
<dbReference type="SUPFAM" id="SSF55961">
    <property type="entry name" value="Bet v1-like"/>
    <property type="match status" value="1"/>
</dbReference>
<dbReference type="Pfam" id="PF10604">
    <property type="entry name" value="Polyketide_cyc2"/>
    <property type="match status" value="1"/>
</dbReference>
<accession>A0A9X0U242</accession>
<sequence>METVERFVTSAPAEMVWRIVADVEHWKDWTPTVLEITPLTDEGLRVGARYRVVQPGLQPGVYEVTDCTPNVAFTWVQKLLGGELVADHRIETRDGATQVELSFSSKGLLTNIATALLSKKIVDLVATEARSLKKRCDAMVRS</sequence>
<dbReference type="EMBL" id="JACHEB010000001">
    <property type="protein sequence ID" value="MBB5326918.1"/>
    <property type="molecule type" value="Genomic_DNA"/>
</dbReference>
<evidence type="ECO:0000313" key="1">
    <source>
        <dbReference type="EMBL" id="MBB5326918.1"/>
    </source>
</evidence>